<dbReference type="Proteomes" id="UP000218231">
    <property type="component" value="Unassembled WGS sequence"/>
</dbReference>
<accession>A0A2A2LGR4</accession>
<evidence type="ECO:0000256" key="2">
    <source>
        <dbReference type="ARBA" id="ARBA00004496"/>
    </source>
</evidence>
<comment type="caution">
    <text evidence="9">The sequence shown here is derived from an EMBL/GenBank/DDBJ whole genome shotgun (WGS) entry which is preliminary data.</text>
</comment>
<evidence type="ECO:0000256" key="5">
    <source>
        <dbReference type="ARBA" id="ARBA00020264"/>
    </source>
</evidence>
<protein>
    <recommendedName>
        <fullName evidence="5">Elongator complex protein 5</fullName>
    </recommendedName>
</protein>
<comment type="pathway">
    <text evidence="3">tRNA modification; 5-methoxycarbonylmethyl-2-thiouridine-tRNA biosynthesis.</text>
</comment>
<evidence type="ECO:0000313" key="10">
    <source>
        <dbReference type="Proteomes" id="UP000218231"/>
    </source>
</evidence>
<dbReference type="GO" id="GO:0002098">
    <property type="term" value="P:tRNA wobble uridine modification"/>
    <property type="evidence" value="ECO:0007669"/>
    <property type="project" value="InterPro"/>
</dbReference>
<dbReference type="GO" id="GO:0005634">
    <property type="term" value="C:nucleus"/>
    <property type="evidence" value="ECO:0007669"/>
    <property type="project" value="UniProtKB-SubCell"/>
</dbReference>
<keyword evidence="6" id="KW-0963">Cytoplasm</keyword>
<dbReference type="UniPathway" id="UPA00988"/>
<comment type="similarity">
    <text evidence="4">Belongs to the ELP5 family.</text>
</comment>
<organism evidence="9 10">
    <name type="scientific">Diploscapter pachys</name>
    <dbReference type="NCBI Taxonomy" id="2018661"/>
    <lineage>
        <taxon>Eukaryota</taxon>
        <taxon>Metazoa</taxon>
        <taxon>Ecdysozoa</taxon>
        <taxon>Nematoda</taxon>
        <taxon>Chromadorea</taxon>
        <taxon>Rhabditida</taxon>
        <taxon>Rhabditina</taxon>
        <taxon>Rhabditomorpha</taxon>
        <taxon>Rhabditoidea</taxon>
        <taxon>Rhabditidae</taxon>
        <taxon>Diploscapter</taxon>
    </lineage>
</organism>
<dbReference type="STRING" id="2018661.A0A2A2LGR4"/>
<evidence type="ECO:0000256" key="4">
    <source>
        <dbReference type="ARBA" id="ARBA00009567"/>
    </source>
</evidence>
<dbReference type="PANTHER" id="PTHR15641">
    <property type="entry name" value="ELONGATOR COMPLEX PROTEIN 5"/>
    <property type="match status" value="1"/>
</dbReference>
<dbReference type="GO" id="GO:0000049">
    <property type="term" value="F:tRNA binding"/>
    <property type="evidence" value="ECO:0007669"/>
    <property type="project" value="TreeGrafter"/>
</dbReference>
<dbReference type="PANTHER" id="PTHR15641:SF1">
    <property type="entry name" value="ELONGATOR COMPLEX PROTEIN 5"/>
    <property type="match status" value="1"/>
</dbReference>
<comment type="subcellular location">
    <subcellularLocation>
        <location evidence="2">Cytoplasm</location>
    </subcellularLocation>
    <subcellularLocation>
        <location evidence="1">Nucleus</location>
    </subcellularLocation>
</comment>
<gene>
    <name evidence="9" type="ORF">WR25_12783</name>
</gene>
<evidence type="ECO:0000256" key="8">
    <source>
        <dbReference type="ARBA" id="ARBA00023242"/>
    </source>
</evidence>
<reference evidence="9 10" key="1">
    <citation type="journal article" date="2017" name="Curr. Biol.">
        <title>Genome architecture and evolution of a unichromosomal asexual nematode.</title>
        <authorList>
            <person name="Fradin H."/>
            <person name="Zegar C."/>
            <person name="Gutwein M."/>
            <person name="Lucas J."/>
            <person name="Kovtun M."/>
            <person name="Corcoran D."/>
            <person name="Baugh L.R."/>
            <person name="Kiontke K."/>
            <person name="Gunsalus K."/>
            <person name="Fitch D.H."/>
            <person name="Piano F."/>
        </authorList>
    </citation>
    <scope>NUCLEOTIDE SEQUENCE [LARGE SCALE GENOMIC DNA]</scope>
    <source>
        <strain evidence="9">PF1309</strain>
    </source>
</reference>
<dbReference type="GO" id="GO:0005829">
    <property type="term" value="C:cytosol"/>
    <property type="evidence" value="ECO:0007669"/>
    <property type="project" value="TreeGrafter"/>
</dbReference>
<sequence length="272" mass="30576">MERALSATEGFFLVEVDNDVDFECCVQASRLRECTFVLPKGYINIWQADIPLCQRPSFVSFNVTTSFEHLTSQLHSTKGPLVLTCLDVLLALHPFSSICRLLHSLSGNRLVIACVGRNTGEQHMNGLRSIAQSRCTLHMQDGRCVAEHFFYKANGRMDSKTECLSLTDDGRLKCEKWQTWQAQSGKTEATADEKSDISKQLATHFDVGIQLKDAERVAKANLKLPYMREENQEGLVAMRESERKIRVGGQVIYTPDARDDLDASDPDDDLDI</sequence>
<dbReference type="InterPro" id="IPR019519">
    <property type="entry name" value="Elp5"/>
</dbReference>
<keyword evidence="8" id="KW-0539">Nucleus</keyword>
<evidence type="ECO:0000256" key="7">
    <source>
        <dbReference type="ARBA" id="ARBA00022694"/>
    </source>
</evidence>
<evidence type="ECO:0000313" key="9">
    <source>
        <dbReference type="EMBL" id="PAV85354.1"/>
    </source>
</evidence>
<proteinExistence type="inferred from homology"/>
<evidence type="ECO:0000256" key="1">
    <source>
        <dbReference type="ARBA" id="ARBA00004123"/>
    </source>
</evidence>
<dbReference type="GO" id="GO:0033588">
    <property type="term" value="C:elongator holoenzyme complex"/>
    <property type="evidence" value="ECO:0007669"/>
    <property type="project" value="InterPro"/>
</dbReference>
<name>A0A2A2LGR4_9BILA</name>
<dbReference type="AlphaFoldDB" id="A0A2A2LGR4"/>
<evidence type="ECO:0000256" key="6">
    <source>
        <dbReference type="ARBA" id="ARBA00022490"/>
    </source>
</evidence>
<evidence type="ECO:0000256" key="3">
    <source>
        <dbReference type="ARBA" id="ARBA00005043"/>
    </source>
</evidence>
<keyword evidence="10" id="KW-1185">Reference proteome</keyword>
<keyword evidence="7" id="KW-0819">tRNA processing</keyword>
<dbReference type="EMBL" id="LIAE01006781">
    <property type="protein sequence ID" value="PAV85354.1"/>
    <property type="molecule type" value="Genomic_DNA"/>
</dbReference>
<dbReference type="OrthoDB" id="5829461at2759"/>